<dbReference type="AlphaFoldDB" id="A0AAV9X0F0"/>
<dbReference type="GO" id="GO:0005576">
    <property type="term" value="C:extracellular region"/>
    <property type="evidence" value="ECO:0007669"/>
    <property type="project" value="UniProtKB-SubCell"/>
</dbReference>
<evidence type="ECO:0000256" key="14">
    <source>
        <dbReference type="ARBA" id="ARBA00047174"/>
    </source>
</evidence>
<keyword evidence="4" id="KW-0479">Metal-binding</keyword>
<evidence type="ECO:0000256" key="3">
    <source>
        <dbReference type="ARBA" id="ARBA00022525"/>
    </source>
</evidence>
<reference evidence="18 19" key="1">
    <citation type="submission" date="2019-10" db="EMBL/GenBank/DDBJ databases">
        <authorList>
            <person name="Palmer J.M."/>
        </authorList>
    </citation>
    <scope>NUCLEOTIDE SEQUENCE [LARGE SCALE GENOMIC DNA]</scope>
    <source>
        <strain evidence="18 19">TWF694</strain>
    </source>
</reference>
<dbReference type="Gene3D" id="2.70.50.70">
    <property type="match status" value="1"/>
</dbReference>
<comment type="cofactor">
    <cofactor evidence="1">
        <name>Cu(2+)</name>
        <dbReference type="ChEBI" id="CHEBI:29036"/>
    </cofactor>
</comment>
<keyword evidence="16" id="KW-0732">Signal</keyword>
<dbReference type="EMBL" id="JAVHJO010000012">
    <property type="protein sequence ID" value="KAK6531869.1"/>
    <property type="molecule type" value="Genomic_DNA"/>
</dbReference>
<keyword evidence="19" id="KW-1185">Reference proteome</keyword>
<evidence type="ECO:0000256" key="16">
    <source>
        <dbReference type="SAM" id="SignalP"/>
    </source>
</evidence>
<keyword evidence="5" id="KW-0136">Cellulose degradation</keyword>
<evidence type="ECO:0000259" key="17">
    <source>
        <dbReference type="Pfam" id="PF03443"/>
    </source>
</evidence>
<keyword evidence="10" id="KW-0119">Carbohydrate metabolism</keyword>
<keyword evidence="8" id="KW-0503">Monooxygenase</keyword>
<dbReference type="GO" id="GO:0046872">
    <property type="term" value="F:metal ion binding"/>
    <property type="evidence" value="ECO:0007669"/>
    <property type="project" value="UniProtKB-KW"/>
</dbReference>
<dbReference type="InterPro" id="IPR005103">
    <property type="entry name" value="AA9_LPMO"/>
</dbReference>
<keyword evidence="7" id="KW-0186">Copper</keyword>
<evidence type="ECO:0000256" key="4">
    <source>
        <dbReference type="ARBA" id="ARBA00022723"/>
    </source>
</evidence>
<organism evidence="18 19">
    <name type="scientific">Orbilia ellipsospora</name>
    <dbReference type="NCBI Taxonomy" id="2528407"/>
    <lineage>
        <taxon>Eukaryota</taxon>
        <taxon>Fungi</taxon>
        <taxon>Dikarya</taxon>
        <taxon>Ascomycota</taxon>
        <taxon>Pezizomycotina</taxon>
        <taxon>Orbiliomycetes</taxon>
        <taxon>Orbiliales</taxon>
        <taxon>Orbiliaceae</taxon>
        <taxon>Orbilia</taxon>
    </lineage>
</organism>
<keyword evidence="11" id="KW-0624">Polysaccharide degradation</keyword>
<evidence type="ECO:0000313" key="18">
    <source>
        <dbReference type="EMBL" id="KAK6531869.1"/>
    </source>
</evidence>
<evidence type="ECO:0000256" key="10">
    <source>
        <dbReference type="ARBA" id="ARBA00023277"/>
    </source>
</evidence>
<feature type="compositionally biased region" description="Polar residues" evidence="15">
    <location>
        <begin position="293"/>
        <end position="302"/>
    </location>
</feature>
<evidence type="ECO:0000256" key="1">
    <source>
        <dbReference type="ARBA" id="ARBA00001973"/>
    </source>
</evidence>
<comment type="subcellular location">
    <subcellularLocation>
        <location evidence="2">Secreted</location>
    </subcellularLocation>
</comment>
<comment type="catalytic activity">
    <reaction evidence="13">
        <text>[(1-&gt;4)-beta-D-glucosyl]n+m + reduced acceptor + O2 = 4-dehydro-beta-D-glucosyl-[(1-&gt;4)-beta-D-glucosyl]n-1 + [(1-&gt;4)-beta-D-glucosyl]m + acceptor + H2O.</text>
        <dbReference type="EC" id="1.14.99.56"/>
    </reaction>
</comment>
<evidence type="ECO:0000256" key="5">
    <source>
        <dbReference type="ARBA" id="ARBA00023001"/>
    </source>
</evidence>
<comment type="similarity">
    <text evidence="12">Belongs to the polysaccharide monooxygenase AA9 family.</text>
</comment>
<evidence type="ECO:0000256" key="15">
    <source>
        <dbReference type="SAM" id="MobiDB-lite"/>
    </source>
</evidence>
<gene>
    <name evidence="18" type="ORF">TWF694_003034</name>
</gene>
<accession>A0AAV9X0F0</accession>
<comment type="caution">
    <text evidence="18">The sequence shown here is derived from an EMBL/GenBank/DDBJ whole genome shotgun (WGS) entry which is preliminary data.</text>
</comment>
<evidence type="ECO:0000256" key="8">
    <source>
        <dbReference type="ARBA" id="ARBA00023033"/>
    </source>
</evidence>
<evidence type="ECO:0000256" key="7">
    <source>
        <dbReference type="ARBA" id="ARBA00023008"/>
    </source>
</evidence>
<dbReference type="PANTHER" id="PTHR33353">
    <property type="entry name" value="PUTATIVE (AFU_ORTHOLOGUE AFUA_1G12560)-RELATED"/>
    <property type="match status" value="1"/>
</dbReference>
<evidence type="ECO:0000313" key="19">
    <source>
        <dbReference type="Proteomes" id="UP001365542"/>
    </source>
</evidence>
<dbReference type="EC" id="1.14.99.56" evidence="14"/>
<dbReference type="PANTHER" id="PTHR33353:SF6">
    <property type="entry name" value="ENDOGLUCANASE IV"/>
    <property type="match status" value="1"/>
</dbReference>
<keyword evidence="9" id="KW-1015">Disulfide bond</keyword>
<dbReference type="GO" id="GO:0004497">
    <property type="term" value="F:monooxygenase activity"/>
    <property type="evidence" value="ECO:0007669"/>
    <property type="project" value="UniProtKB-KW"/>
</dbReference>
<keyword evidence="3" id="KW-0964">Secreted</keyword>
<protein>
    <recommendedName>
        <fullName evidence="14">lytic cellulose monooxygenase (C4-dehydrogenating)</fullName>
        <ecNumber evidence="14">1.14.99.56</ecNumber>
    </recommendedName>
</protein>
<keyword evidence="6" id="KW-0560">Oxidoreductase</keyword>
<feature type="domain" description="Auxiliary Activity family 9 catalytic" evidence="17">
    <location>
        <begin position="19"/>
        <end position="230"/>
    </location>
</feature>
<feature type="chain" id="PRO_5043990274" description="lytic cellulose monooxygenase (C4-dehydrogenating)" evidence="16">
    <location>
        <begin position="19"/>
        <end position="390"/>
    </location>
</feature>
<feature type="compositionally biased region" description="Polar residues" evidence="15">
    <location>
        <begin position="318"/>
        <end position="384"/>
    </location>
</feature>
<evidence type="ECO:0000256" key="11">
    <source>
        <dbReference type="ARBA" id="ARBA00023326"/>
    </source>
</evidence>
<dbReference type="CDD" id="cd21175">
    <property type="entry name" value="LPMO_AA9"/>
    <property type="match status" value="1"/>
</dbReference>
<evidence type="ECO:0000256" key="12">
    <source>
        <dbReference type="ARBA" id="ARBA00044502"/>
    </source>
</evidence>
<evidence type="ECO:0000256" key="9">
    <source>
        <dbReference type="ARBA" id="ARBA00023157"/>
    </source>
</evidence>
<dbReference type="InterPro" id="IPR049892">
    <property type="entry name" value="AA9"/>
</dbReference>
<proteinExistence type="inferred from homology"/>
<dbReference type="Proteomes" id="UP001365542">
    <property type="component" value="Unassembled WGS sequence"/>
</dbReference>
<dbReference type="Pfam" id="PF03443">
    <property type="entry name" value="AA9"/>
    <property type="match status" value="1"/>
</dbReference>
<feature type="signal peptide" evidence="16">
    <location>
        <begin position="1"/>
        <end position="18"/>
    </location>
</feature>
<evidence type="ECO:0000256" key="6">
    <source>
        <dbReference type="ARBA" id="ARBA00023002"/>
    </source>
</evidence>
<dbReference type="GO" id="GO:0030245">
    <property type="term" value="P:cellulose catabolic process"/>
    <property type="evidence" value="ECO:0007669"/>
    <property type="project" value="UniProtKB-KW"/>
</dbReference>
<feature type="region of interest" description="Disordered" evidence="15">
    <location>
        <begin position="278"/>
        <end position="390"/>
    </location>
</feature>
<sequence>MKSTALLAALSAASGVMGHGYVYEYLINNQKYPGFDVYLPTKYSSGIGWSWTVQPDTKKTWDRDSPAALNQGGDALVCQKGAKPAPKSAPVTAGSVITLRWNKWPEDHRGPIITWLAECGNGGCSNVNPAKLKWFKIEEAGLVPGSSTKWAPDILIQQGDNWKVKIPKNIKNGNYILRHEIIAFHDLNGAQFYPICSNLQVTGGTGQTNPQGELIQQVYTMNEASLKISTKPTSPGGPPPALKSYKIPGRPVDPSLGFTNSFALNTGAMENGAHHEFPYKELDPFSTGKRYRSSTSQSSNTRLKGMPLVGGFAANGRSGASQNGASNQNWGQTNQGAQNQKWGNPGIKNQNTQGGLNRQNNANRPSNQNFQGNQAPQGQFNGRYNRNYRR</sequence>
<evidence type="ECO:0000256" key="2">
    <source>
        <dbReference type="ARBA" id="ARBA00004613"/>
    </source>
</evidence>
<evidence type="ECO:0000256" key="13">
    <source>
        <dbReference type="ARBA" id="ARBA00045077"/>
    </source>
</evidence>
<name>A0AAV9X0F0_9PEZI</name>